<proteinExistence type="inferred from homology"/>
<keyword evidence="4" id="KW-1003">Cell membrane</keyword>
<dbReference type="NCBIfam" id="TIGR01528">
    <property type="entry name" value="NMN_trans_PnuC"/>
    <property type="match status" value="1"/>
</dbReference>
<dbReference type="OrthoDB" id="9791248at2"/>
<dbReference type="AlphaFoldDB" id="A0A242K6X5"/>
<dbReference type="GO" id="GO:0005886">
    <property type="term" value="C:plasma membrane"/>
    <property type="evidence" value="ECO:0007669"/>
    <property type="project" value="UniProtKB-SubCell"/>
</dbReference>
<dbReference type="Proteomes" id="UP000195141">
    <property type="component" value="Chromosome"/>
</dbReference>
<reference evidence="9" key="1">
    <citation type="submission" date="2017-05" db="EMBL/GenBank/DDBJ databases">
        <title>The Genome Sequence of Enterococcus sp. 9E7_DIV0242.</title>
        <authorList>
            <consortium name="The Broad Institute Genomics Platform"/>
            <consortium name="The Broad Institute Genomic Center for Infectious Diseases"/>
            <person name="Earl A."/>
            <person name="Manson A."/>
            <person name="Schwartman J."/>
            <person name="Gilmore M."/>
            <person name="Abouelleil A."/>
            <person name="Cao P."/>
            <person name="Chapman S."/>
            <person name="Cusick C."/>
            <person name="Shea T."/>
            <person name="Young S."/>
            <person name="Neafsey D."/>
            <person name="Nusbaum C."/>
            <person name="Birren B."/>
        </authorList>
    </citation>
    <scope>NUCLEOTIDE SEQUENCE [LARGE SCALE GENOMIC DNA]</scope>
    <source>
        <strain evidence="9">9E7_DIV0242</strain>
    </source>
</reference>
<name>A0A242K6X5_9ENTE</name>
<evidence type="ECO:0000313" key="9">
    <source>
        <dbReference type="EMBL" id="OTP16068.1"/>
    </source>
</evidence>
<gene>
    <name evidence="9" type="ORF">A5888_002282</name>
    <name evidence="10" type="ORF">A5888_004161</name>
</gene>
<evidence type="ECO:0000256" key="4">
    <source>
        <dbReference type="ARBA" id="ARBA00022475"/>
    </source>
</evidence>
<evidence type="ECO:0000256" key="6">
    <source>
        <dbReference type="ARBA" id="ARBA00022989"/>
    </source>
</evidence>
<evidence type="ECO:0000256" key="1">
    <source>
        <dbReference type="ARBA" id="ARBA00004651"/>
    </source>
</evidence>
<comment type="similarity">
    <text evidence="2">Belongs to the nicotinamide ribonucleoside (NR) uptake permease (TC 4.B.1) family.</text>
</comment>
<feature type="transmembrane region" description="Helical" evidence="8">
    <location>
        <begin position="62"/>
        <end position="79"/>
    </location>
</feature>
<sequence>MMEAVKGLKYWVIERMQTNYWRNRRREVKNNLSMLLAQGRELGVKGIFLALLKDIFLGWKPLEVVYLLVLVGIQIGVYLKQPESFLGMIAGATGIINVIFVTKGKISNYFFGLINVVIYLYLSIVSGFYGEVLTSIYFFVMQFTGTYLWLLNLEKQTDGKEEMAYVKPKKLSFVGWIKAITGMIFIWGLFGLIYRSIGANRPFRDSVTDGTNYIGQWLMNGSYSAQWLFWIGTNVFSIYLWWGASLEMVVMYWVFLINSIVGYIRWSSKS</sequence>
<dbReference type="InterPro" id="IPR006419">
    <property type="entry name" value="NMN_transpt_PnuC"/>
</dbReference>
<feature type="transmembrane region" description="Helical" evidence="8">
    <location>
        <begin position="85"/>
        <end position="102"/>
    </location>
</feature>
<evidence type="ECO:0000256" key="8">
    <source>
        <dbReference type="SAM" id="Phobius"/>
    </source>
</evidence>
<reference evidence="10" key="3">
    <citation type="submission" date="2024-03" db="EMBL/GenBank/DDBJ databases">
        <title>The Genome Sequence of Enterococcus sp. DIV0242b.</title>
        <authorList>
            <consortium name="The Broad Institute Genomics Platform"/>
            <consortium name="The Broad Institute Microbial Omics Core"/>
            <consortium name="The Broad Institute Genomic Center for Infectious Diseases"/>
            <person name="Earl A."/>
            <person name="Manson A."/>
            <person name="Gilmore M."/>
            <person name="Schwartman J."/>
            <person name="Shea T."/>
            <person name="Abouelleil A."/>
            <person name="Cao P."/>
            <person name="Chapman S."/>
            <person name="Cusick C."/>
            <person name="Young S."/>
            <person name="Neafsey D."/>
            <person name="Nusbaum C."/>
            <person name="Birren B."/>
        </authorList>
    </citation>
    <scope>NUCLEOTIDE SEQUENCE</scope>
    <source>
        <strain evidence="10">9E7_DIV0242</strain>
    </source>
</reference>
<feature type="transmembrane region" description="Helical" evidence="8">
    <location>
        <begin position="225"/>
        <end position="242"/>
    </location>
</feature>
<feature type="transmembrane region" description="Helical" evidence="8">
    <location>
        <begin position="109"/>
        <end position="129"/>
    </location>
</feature>
<feature type="transmembrane region" description="Helical" evidence="8">
    <location>
        <begin position="249"/>
        <end position="266"/>
    </location>
</feature>
<protein>
    <submittedName>
        <fullName evidence="10">Nicotinamide mononucleotide transporter</fullName>
    </submittedName>
</protein>
<evidence type="ECO:0000313" key="10">
    <source>
        <dbReference type="EMBL" id="WYJ92388.1"/>
    </source>
</evidence>
<dbReference type="Pfam" id="PF04973">
    <property type="entry name" value="NMN_transporter"/>
    <property type="match status" value="1"/>
</dbReference>
<dbReference type="PANTHER" id="PTHR36122">
    <property type="entry name" value="NICOTINAMIDE RIBOSIDE TRANSPORTER PNUC"/>
    <property type="match status" value="1"/>
</dbReference>
<reference evidence="10" key="2">
    <citation type="submission" date="2017-05" db="EMBL/GenBank/DDBJ databases">
        <authorList>
            <consortium name="The Broad Institute Genomics Platform"/>
            <consortium name="The Broad Institute Genomic Center for Infectious Diseases"/>
            <person name="Earl A."/>
            <person name="Manson A."/>
            <person name="Schwartman J."/>
            <person name="Gilmore M."/>
            <person name="Abouelleil A."/>
            <person name="Cao P."/>
            <person name="Chapman S."/>
            <person name="Cusick C."/>
            <person name="Shea T."/>
            <person name="Young S."/>
            <person name="Neafsey D."/>
            <person name="Nusbaum C."/>
            <person name="Birren B."/>
        </authorList>
    </citation>
    <scope>NUCLEOTIDE SEQUENCE</scope>
    <source>
        <strain evidence="10">9E7_DIV0242</strain>
    </source>
</reference>
<comment type="subcellular location">
    <subcellularLocation>
        <location evidence="1">Cell membrane</location>
        <topology evidence="1">Multi-pass membrane protein</topology>
    </subcellularLocation>
</comment>
<feature type="transmembrane region" description="Helical" evidence="8">
    <location>
        <begin position="135"/>
        <end position="153"/>
    </location>
</feature>
<evidence type="ECO:0000256" key="3">
    <source>
        <dbReference type="ARBA" id="ARBA00022448"/>
    </source>
</evidence>
<accession>A0A242K6X5</accession>
<keyword evidence="3" id="KW-0813">Transport</keyword>
<keyword evidence="7 8" id="KW-0472">Membrane</keyword>
<evidence type="ECO:0000313" key="11">
    <source>
        <dbReference type="Proteomes" id="UP000195141"/>
    </source>
</evidence>
<keyword evidence="6 8" id="KW-1133">Transmembrane helix</keyword>
<dbReference type="GO" id="GO:0034257">
    <property type="term" value="F:nicotinamide riboside transmembrane transporter activity"/>
    <property type="evidence" value="ECO:0007669"/>
    <property type="project" value="InterPro"/>
</dbReference>
<dbReference type="EMBL" id="CP147247">
    <property type="protein sequence ID" value="WYJ92388.1"/>
    <property type="molecule type" value="Genomic_DNA"/>
</dbReference>
<evidence type="ECO:0000256" key="5">
    <source>
        <dbReference type="ARBA" id="ARBA00022692"/>
    </source>
</evidence>
<dbReference type="EMBL" id="NGMM01000003">
    <property type="protein sequence ID" value="OTP16068.1"/>
    <property type="molecule type" value="Genomic_DNA"/>
</dbReference>
<keyword evidence="11" id="KW-1185">Reference proteome</keyword>
<evidence type="ECO:0000256" key="2">
    <source>
        <dbReference type="ARBA" id="ARBA00006669"/>
    </source>
</evidence>
<dbReference type="PANTHER" id="PTHR36122:SF2">
    <property type="entry name" value="NICOTINAMIDE RIBOSIDE TRANSPORTER PNUC"/>
    <property type="match status" value="1"/>
</dbReference>
<feature type="transmembrane region" description="Helical" evidence="8">
    <location>
        <begin position="173"/>
        <end position="194"/>
    </location>
</feature>
<organism evidence="9">
    <name type="scientific">Candidatus Enterococcus clewellii</name>
    <dbReference type="NCBI Taxonomy" id="1834193"/>
    <lineage>
        <taxon>Bacteria</taxon>
        <taxon>Bacillati</taxon>
        <taxon>Bacillota</taxon>
        <taxon>Bacilli</taxon>
        <taxon>Lactobacillales</taxon>
        <taxon>Enterococcaceae</taxon>
        <taxon>Enterococcus</taxon>
    </lineage>
</organism>
<keyword evidence="5 8" id="KW-0812">Transmembrane</keyword>
<evidence type="ECO:0000256" key="7">
    <source>
        <dbReference type="ARBA" id="ARBA00023136"/>
    </source>
</evidence>